<dbReference type="PANTHER" id="PTHR31594:SF16">
    <property type="entry name" value="SI:CH211-281L24.3"/>
    <property type="match status" value="1"/>
</dbReference>
<dbReference type="AlphaFoldDB" id="A0AAJ7L9S8"/>
<evidence type="ECO:0000313" key="3">
    <source>
        <dbReference type="RefSeq" id="XP_018517717.1"/>
    </source>
</evidence>
<dbReference type="KEGG" id="lcf:108873869"/>
<dbReference type="InterPro" id="IPR056072">
    <property type="entry name" value="SNTX_MACPF/CDC-like_dom"/>
</dbReference>
<dbReference type="Pfam" id="PF24674">
    <property type="entry name" value="MACPF_SNTX"/>
    <property type="match status" value="1"/>
</dbReference>
<gene>
    <name evidence="3" type="primary">LOC108873869</name>
</gene>
<name>A0AAJ7L9S8_LATCA</name>
<dbReference type="RefSeq" id="XP_018517717.1">
    <property type="nucleotide sequence ID" value="XM_018662201.2"/>
</dbReference>
<sequence length="175" mass="19583">MDPDAVKTTVMAALGQPFSLGMLYDCHRNSLIPAISLWDREDLSKHIGERPQYYSDFEIVASESSEDKYSALNVDESLKASLLFGLIELGGSAKYPNNNMTSKNQARVTLKYEATTKFQELSMNHLAAAKVQHPDIFKKGVATHVVTAILYGAQAFFVFDRKCLKEKIIKRFKGT</sequence>
<accession>A0AAJ7L9S8</accession>
<feature type="domain" description="SNTX MACPF/CDC-like" evidence="1">
    <location>
        <begin position="11"/>
        <end position="155"/>
    </location>
</feature>
<dbReference type="GeneID" id="108873869"/>
<evidence type="ECO:0000259" key="1">
    <source>
        <dbReference type="Pfam" id="PF24674"/>
    </source>
</evidence>
<protein>
    <submittedName>
        <fullName evidence="3">Stonustoxin subunit beta</fullName>
    </submittedName>
</protein>
<dbReference type="PANTHER" id="PTHR31594">
    <property type="entry name" value="AIG1-TYPE G DOMAIN-CONTAINING PROTEIN"/>
    <property type="match status" value="1"/>
</dbReference>
<evidence type="ECO:0000313" key="2">
    <source>
        <dbReference type="Proteomes" id="UP000694890"/>
    </source>
</evidence>
<proteinExistence type="predicted"/>
<dbReference type="Proteomes" id="UP000694890">
    <property type="component" value="Unplaced"/>
</dbReference>
<organism evidence="2 3">
    <name type="scientific">Lates calcarifer</name>
    <name type="common">Barramundi</name>
    <name type="synonym">Holocentrus calcarifer</name>
    <dbReference type="NCBI Taxonomy" id="8187"/>
    <lineage>
        <taxon>Eukaryota</taxon>
        <taxon>Metazoa</taxon>
        <taxon>Chordata</taxon>
        <taxon>Craniata</taxon>
        <taxon>Vertebrata</taxon>
        <taxon>Euteleostomi</taxon>
        <taxon>Actinopterygii</taxon>
        <taxon>Neopterygii</taxon>
        <taxon>Teleostei</taxon>
        <taxon>Neoteleostei</taxon>
        <taxon>Acanthomorphata</taxon>
        <taxon>Carangaria</taxon>
        <taxon>Carangaria incertae sedis</taxon>
        <taxon>Centropomidae</taxon>
        <taxon>Lates</taxon>
    </lineage>
</organism>
<dbReference type="InterPro" id="IPR052090">
    <property type="entry name" value="Cytolytic_pore-forming_toxin"/>
</dbReference>
<reference evidence="3" key="1">
    <citation type="submission" date="2025-08" db="UniProtKB">
        <authorList>
            <consortium name="RefSeq"/>
        </authorList>
    </citation>
    <scope>IDENTIFICATION</scope>
    <source>
        <tissue evidence="3">Brain</tissue>
    </source>
</reference>